<organism evidence="2 4">
    <name type="scientific">Cucumis melo var. makuwa</name>
    <name type="common">Oriental melon</name>
    <dbReference type="NCBI Taxonomy" id="1194695"/>
    <lineage>
        <taxon>Eukaryota</taxon>
        <taxon>Viridiplantae</taxon>
        <taxon>Streptophyta</taxon>
        <taxon>Embryophyta</taxon>
        <taxon>Tracheophyta</taxon>
        <taxon>Spermatophyta</taxon>
        <taxon>Magnoliopsida</taxon>
        <taxon>eudicotyledons</taxon>
        <taxon>Gunneridae</taxon>
        <taxon>Pentapetalae</taxon>
        <taxon>rosids</taxon>
        <taxon>fabids</taxon>
        <taxon>Cucurbitales</taxon>
        <taxon>Cucurbitaceae</taxon>
        <taxon>Benincaseae</taxon>
        <taxon>Cucumis</taxon>
    </lineage>
</organism>
<accession>A0A5A7UBK6</accession>
<sequence length="345" mass="39974">MFLEEDHIRKHQTRNKLLLEEISKDSTDRPSSSTKVVDKTRNIGQIHHSQEFGEPRRSGRVVRWPDRYLGLSEAQIIIPDDGIEDPLTYKQAMNDVDCNQWIKVMDLEIESMYSNSVWTLVDQPNDVKPIGCKWIYKRKRDQVGKMDVKTAFLNGNLEKSIYMIQPEGFIQKGQEQKNVDEPCVYKRIINSTVAFLVLYVDDILLIGNDVGHLIDIKEWLATQFQMKDLGNAQYVLGIQIVRNRKNKNLAMSQTSYIDKMLSRYKMQNSKKVLLPYRYGIHLSKEQCLKTPQEIEDMSNIPYASTVGSLIRTKDYMLVYGSKDLILTGYTDSDFQTNKDARKSTL</sequence>
<dbReference type="EMBL" id="SSTE01011134">
    <property type="protein sequence ID" value="KAA0051787.1"/>
    <property type="molecule type" value="Genomic_DNA"/>
</dbReference>
<evidence type="ECO:0000313" key="4">
    <source>
        <dbReference type="Proteomes" id="UP000321393"/>
    </source>
</evidence>
<protein>
    <submittedName>
        <fullName evidence="2">Gag/pol protein</fullName>
    </submittedName>
</protein>
<feature type="domain" description="Reverse transcriptase Ty1/copia-type" evidence="1">
    <location>
        <begin position="184"/>
        <end position="275"/>
    </location>
</feature>
<dbReference type="Proteomes" id="UP000321393">
    <property type="component" value="Unassembled WGS sequence"/>
</dbReference>
<dbReference type="Pfam" id="PF07727">
    <property type="entry name" value="RVT_2"/>
    <property type="match status" value="1"/>
</dbReference>
<dbReference type="AlphaFoldDB" id="A0A5A7UBK6"/>
<gene>
    <name evidence="3" type="ORF">E5676_scaffold609G001230</name>
    <name evidence="2" type="ORF">E6C27_scaffold60G001940</name>
</gene>
<comment type="caution">
    <text evidence="2">The sequence shown here is derived from an EMBL/GenBank/DDBJ whole genome shotgun (WGS) entry which is preliminary data.</text>
</comment>
<reference evidence="4 5" key="1">
    <citation type="submission" date="2019-08" db="EMBL/GenBank/DDBJ databases">
        <title>Draft genome sequences of two oriental melons (Cucumis melo L. var makuwa).</title>
        <authorList>
            <person name="Kwon S.-Y."/>
        </authorList>
    </citation>
    <scope>NUCLEOTIDE SEQUENCE [LARGE SCALE GENOMIC DNA]</scope>
    <source>
        <strain evidence="5">cv. Chang Bougi</strain>
        <strain evidence="4">cv. SW 3</strain>
        <tissue evidence="2">Leaf</tissue>
    </source>
</reference>
<dbReference type="OrthoDB" id="6783825at2759"/>
<evidence type="ECO:0000313" key="3">
    <source>
        <dbReference type="EMBL" id="TYK21451.1"/>
    </source>
</evidence>
<dbReference type="EMBL" id="SSTD01005662">
    <property type="protein sequence ID" value="TYK21451.1"/>
    <property type="molecule type" value="Genomic_DNA"/>
</dbReference>
<name>A0A5A7UBK6_CUCMM</name>
<evidence type="ECO:0000313" key="2">
    <source>
        <dbReference type="EMBL" id="KAA0051787.1"/>
    </source>
</evidence>
<evidence type="ECO:0000313" key="5">
    <source>
        <dbReference type="Proteomes" id="UP000321947"/>
    </source>
</evidence>
<proteinExistence type="predicted"/>
<evidence type="ECO:0000259" key="1">
    <source>
        <dbReference type="Pfam" id="PF07727"/>
    </source>
</evidence>
<dbReference type="InterPro" id="IPR013103">
    <property type="entry name" value="RVT_2"/>
</dbReference>
<dbReference type="Proteomes" id="UP000321947">
    <property type="component" value="Unassembled WGS sequence"/>
</dbReference>